<evidence type="ECO:0000256" key="1">
    <source>
        <dbReference type="SAM" id="MobiDB-lite"/>
    </source>
</evidence>
<protein>
    <submittedName>
        <fullName evidence="2">Uncharacterized protein</fullName>
    </submittedName>
</protein>
<name>A0AAN0KIN8_9ACTN</name>
<reference evidence="2" key="1">
    <citation type="journal article" date="2024" name="Int. J. Syst. Evol. Microbiol.">
        <title>Brooklawnia propionicigenes sp. nov., a facultatively anaerobic, propionate-producing bacterium isolated from a methanogenic reactor treating waste from cattle farms.</title>
        <authorList>
            <person name="Akita Y."/>
            <person name="Ueki A."/>
            <person name="Tonouchi A."/>
            <person name="Sugawara Y."/>
            <person name="Honma S."/>
            <person name="Kaku N."/>
            <person name="Ueki K."/>
        </authorList>
    </citation>
    <scope>NUCLEOTIDE SEQUENCE</scope>
    <source>
        <strain evidence="2">SH051</strain>
    </source>
</reference>
<dbReference type="KEGG" id="broo:brsh051_18760"/>
<feature type="region of interest" description="Disordered" evidence="1">
    <location>
        <begin position="1"/>
        <end position="31"/>
    </location>
</feature>
<gene>
    <name evidence="2" type="ORF">brsh051_18760</name>
</gene>
<dbReference type="AlphaFoldDB" id="A0AAN0KIN8"/>
<sequence>MAETADATEHRQAAIDANVTNNQIGSEMKNTESDPHIQIGIIVVQVWPRPADTYRTVEAMLIAALMAIETRADPEMNPAARLCSE</sequence>
<dbReference type="Proteomes" id="UP001431656">
    <property type="component" value="Chromosome"/>
</dbReference>
<dbReference type="EMBL" id="AP028056">
    <property type="protein sequence ID" value="BEH02595.1"/>
    <property type="molecule type" value="Genomic_DNA"/>
</dbReference>
<organism evidence="2 3">
    <name type="scientific">Brooklawnia propionicigenes</name>
    <dbReference type="NCBI Taxonomy" id="3041175"/>
    <lineage>
        <taxon>Bacteria</taxon>
        <taxon>Bacillati</taxon>
        <taxon>Actinomycetota</taxon>
        <taxon>Actinomycetes</taxon>
        <taxon>Propionibacteriales</taxon>
        <taxon>Propionibacteriaceae</taxon>
        <taxon>Brooklawnia</taxon>
    </lineage>
</organism>
<evidence type="ECO:0000313" key="3">
    <source>
        <dbReference type="Proteomes" id="UP001431656"/>
    </source>
</evidence>
<accession>A0AAN0KIN8</accession>
<evidence type="ECO:0000313" key="2">
    <source>
        <dbReference type="EMBL" id="BEH02595.1"/>
    </source>
</evidence>
<proteinExistence type="predicted"/>
<keyword evidence="3" id="KW-1185">Reference proteome</keyword>